<sequence>MSSAAAAPTPLLRRYAAWSLDAAAIGALAGVLMHRPLRDALRTCDRAIDALSQTMAALTQQTLDLAASPAALLQAWMADPALQVAITALALAISSLVLPAMLVFSLVALAWFTAFEGTRWQATPGKRLLGLQVVDDDGLPPGFVRSGLRNAAGLLSWLSFNIGHLLAARGPRYQALHDRIAGIRVVRRDHAPMPLAARLWLTLQPPAFFLLLALLMRHLDRSMAAALEATLGL</sequence>
<evidence type="ECO:0000256" key="2">
    <source>
        <dbReference type="ARBA" id="ARBA00022475"/>
    </source>
</evidence>
<comment type="subcellular location">
    <subcellularLocation>
        <location evidence="1">Cell membrane</location>
        <topology evidence="1">Multi-pass membrane protein</topology>
    </subcellularLocation>
</comment>
<feature type="domain" description="RDD" evidence="7">
    <location>
        <begin position="10"/>
        <end position="182"/>
    </location>
</feature>
<dbReference type="GO" id="GO:0005886">
    <property type="term" value="C:plasma membrane"/>
    <property type="evidence" value="ECO:0007669"/>
    <property type="project" value="UniProtKB-SubCell"/>
</dbReference>
<evidence type="ECO:0000256" key="5">
    <source>
        <dbReference type="ARBA" id="ARBA00023136"/>
    </source>
</evidence>
<keyword evidence="4 6" id="KW-1133">Transmembrane helix</keyword>
<evidence type="ECO:0000256" key="3">
    <source>
        <dbReference type="ARBA" id="ARBA00022692"/>
    </source>
</evidence>
<evidence type="ECO:0000256" key="4">
    <source>
        <dbReference type="ARBA" id="ARBA00022989"/>
    </source>
</evidence>
<comment type="caution">
    <text evidence="8">The sequence shown here is derived from an EMBL/GenBank/DDBJ whole genome shotgun (WGS) entry which is preliminary data.</text>
</comment>
<keyword evidence="3 6" id="KW-0812">Transmembrane</keyword>
<keyword evidence="9" id="KW-1185">Reference proteome</keyword>
<dbReference type="AlphaFoldDB" id="A0A4R5U5T8"/>
<accession>A0A4R5U5T8</accession>
<name>A0A4R5U5T8_9GAMM</name>
<dbReference type="Proteomes" id="UP000295543">
    <property type="component" value="Unassembled WGS sequence"/>
</dbReference>
<reference evidence="8 9" key="1">
    <citation type="submission" date="2019-03" db="EMBL/GenBank/DDBJ databases">
        <title>Luteimonas zhaokaii sp.nov., isolated from the rectal contents of Plateau pika in Yushu, Qinghai Province, China.</title>
        <authorList>
            <person name="Zhang G."/>
        </authorList>
    </citation>
    <scope>NUCLEOTIDE SEQUENCE [LARGE SCALE GENOMIC DNA]</scope>
    <source>
        <strain evidence="8 9">THG-MD21</strain>
    </source>
</reference>
<feature type="transmembrane region" description="Helical" evidence="6">
    <location>
        <begin position="84"/>
        <end position="112"/>
    </location>
</feature>
<evidence type="ECO:0000259" key="7">
    <source>
        <dbReference type="Pfam" id="PF06271"/>
    </source>
</evidence>
<evidence type="ECO:0000313" key="8">
    <source>
        <dbReference type="EMBL" id="TDK28980.1"/>
    </source>
</evidence>
<feature type="transmembrane region" description="Helical" evidence="6">
    <location>
        <begin position="15"/>
        <end position="33"/>
    </location>
</feature>
<dbReference type="Pfam" id="PF06271">
    <property type="entry name" value="RDD"/>
    <property type="match status" value="1"/>
</dbReference>
<proteinExistence type="predicted"/>
<evidence type="ECO:0000313" key="9">
    <source>
        <dbReference type="Proteomes" id="UP000295543"/>
    </source>
</evidence>
<dbReference type="RefSeq" id="WP_133394745.1">
    <property type="nucleotide sequence ID" value="NZ_SMTG01000009.1"/>
</dbReference>
<organism evidence="8 9">
    <name type="scientific">Luteimonas terrae</name>
    <dbReference type="NCBI Taxonomy" id="1530191"/>
    <lineage>
        <taxon>Bacteria</taxon>
        <taxon>Pseudomonadati</taxon>
        <taxon>Pseudomonadota</taxon>
        <taxon>Gammaproteobacteria</taxon>
        <taxon>Lysobacterales</taxon>
        <taxon>Lysobacteraceae</taxon>
        <taxon>Luteimonas</taxon>
    </lineage>
</organism>
<dbReference type="PANTHER" id="PTHR36115">
    <property type="entry name" value="PROLINE-RICH ANTIGEN HOMOLOG-RELATED"/>
    <property type="match status" value="1"/>
</dbReference>
<protein>
    <submittedName>
        <fullName evidence="8">RDD family protein</fullName>
    </submittedName>
</protein>
<dbReference type="EMBL" id="SMTG01000009">
    <property type="protein sequence ID" value="TDK28980.1"/>
    <property type="molecule type" value="Genomic_DNA"/>
</dbReference>
<keyword evidence="5 6" id="KW-0472">Membrane</keyword>
<dbReference type="InterPro" id="IPR051791">
    <property type="entry name" value="Pra-immunoreactive"/>
</dbReference>
<keyword evidence="2" id="KW-1003">Cell membrane</keyword>
<dbReference type="OrthoDB" id="9793824at2"/>
<evidence type="ECO:0000256" key="6">
    <source>
        <dbReference type="SAM" id="Phobius"/>
    </source>
</evidence>
<dbReference type="InterPro" id="IPR010432">
    <property type="entry name" value="RDD"/>
</dbReference>
<gene>
    <name evidence="8" type="ORF">E2F49_15580</name>
</gene>
<evidence type="ECO:0000256" key="1">
    <source>
        <dbReference type="ARBA" id="ARBA00004651"/>
    </source>
</evidence>
<feature type="transmembrane region" description="Helical" evidence="6">
    <location>
        <begin position="195"/>
        <end position="215"/>
    </location>
</feature>